<dbReference type="GO" id="GO:0008080">
    <property type="term" value="F:N-acetyltransferase activity"/>
    <property type="evidence" value="ECO:0007669"/>
    <property type="project" value="InterPro"/>
</dbReference>
<dbReference type="Gene3D" id="3.40.630.30">
    <property type="match status" value="1"/>
</dbReference>
<reference evidence="4 5" key="1">
    <citation type="submission" date="2017-09" db="EMBL/GenBank/DDBJ databases">
        <title>Mdr eskape-Ghana.</title>
        <authorList>
            <person name="Agyepong N."/>
            <person name="Janice J."/>
            <person name="Samuelsen O."/>
            <person name="Owusu-Ofori A."/>
            <person name="Sundsfjord A."/>
            <person name="Essack S."/>
            <person name="Pedersen T."/>
        </authorList>
    </citation>
    <scope>NUCLEOTIDE SEQUENCE [LARGE SCALE GENOMIC DNA]</scope>
    <source>
        <strain evidence="4 5">46</strain>
    </source>
</reference>
<gene>
    <name evidence="4" type="ORF">CP911_00355</name>
</gene>
<proteinExistence type="predicted"/>
<dbReference type="InterPro" id="IPR050769">
    <property type="entry name" value="NAT_camello-type"/>
</dbReference>
<dbReference type="InterPro" id="IPR000182">
    <property type="entry name" value="GNAT_dom"/>
</dbReference>
<dbReference type="Pfam" id="PF12802">
    <property type="entry name" value="MarR_2"/>
    <property type="match status" value="1"/>
</dbReference>
<evidence type="ECO:0000256" key="1">
    <source>
        <dbReference type="ARBA" id="ARBA00022679"/>
    </source>
</evidence>
<evidence type="ECO:0000259" key="3">
    <source>
        <dbReference type="PROSITE" id="PS51186"/>
    </source>
</evidence>
<dbReference type="PROSITE" id="PS50995">
    <property type="entry name" value="HTH_MARR_2"/>
    <property type="match status" value="1"/>
</dbReference>
<dbReference type="InterPro" id="IPR016181">
    <property type="entry name" value="Acyl_CoA_acyltransferase"/>
</dbReference>
<dbReference type="PROSITE" id="PS51186">
    <property type="entry name" value="GNAT"/>
    <property type="match status" value="1"/>
</dbReference>
<dbReference type="STRING" id="1463164.KQS06HV_90762"/>
<evidence type="ECO:0000313" key="4">
    <source>
        <dbReference type="EMBL" id="PCM63050.1"/>
    </source>
</evidence>
<dbReference type="Gene3D" id="1.10.10.10">
    <property type="entry name" value="Winged helix-like DNA-binding domain superfamily/Winged helix DNA-binding domain"/>
    <property type="match status" value="1"/>
</dbReference>
<feature type="domain" description="N-acetyltransferase" evidence="3">
    <location>
        <begin position="156"/>
        <end position="313"/>
    </location>
</feature>
<dbReference type="InterPro" id="IPR036388">
    <property type="entry name" value="WH-like_DNA-bd_sf"/>
</dbReference>
<dbReference type="EMBL" id="NXHG01000001">
    <property type="protein sequence ID" value="PCM63050.1"/>
    <property type="molecule type" value="Genomic_DNA"/>
</dbReference>
<dbReference type="GO" id="GO:0003700">
    <property type="term" value="F:DNA-binding transcription factor activity"/>
    <property type="evidence" value="ECO:0007669"/>
    <property type="project" value="InterPro"/>
</dbReference>
<keyword evidence="1" id="KW-0808">Transferase</keyword>
<dbReference type="SUPFAM" id="SSF46785">
    <property type="entry name" value="Winged helix' DNA-binding domain"/>
    <property type="match status" value="1"/>
</dbReference>
<dbReference type="Pfam" id="PF00583">
    <property type="entry name" value="Acetyltransf_1"/>
    <property type="match status" value="1"/>
</dbReference>
<dbReference type="PANTHER" id="PTHR13947">
    <property type="entry name" value="GNAT FAMILY N-ACETYLTRANSFERASE"/>
    <property type="match status" value="1"/>
</dbReference>
<protein>
    <submittedName>
        <fullName evidence="4">MarR family transcriptional regulator</fullName>
    </submittedName>
</protein>
<dbReference type="SUPFAM" id="SSF55729">
    <property type="entry name" value="Acyl-CoA N-acyltransferases (Nat)"/>
    <property type="match status" value="1"/>
</dbReference>
<accession>A0A2A5MQ22</accession>
<evidence type="ECO:0000259" key="2">
    <source>
        <dbReference type="PROSITE" id="PS50995"/>
    </source>
</evidence>
<feature type="domain" description="HTH marR-type" evidence="2">
    <location>
        <begin position="3"/>
        <end position="138"/>
    </location>
</feature>
<dbReference type="PANTHER" id="PTHR13947:SF37">
    <property type="entry name" value="LD18367P"/>
    <property type="match status" value="1"/>
</dbReference>
<evidence type="ECO:0000313" key="5">
    <source>
        <dbReference type="Proteomes" id="UP000217648"/>
    </source>
</evidence>
<dbReference type="SMART" id="SM00347">
    <property type="entry name" value="HTH_MARR"/>
    <property type="match status" value="1"/>
</dbReference>
<dbReference type="Proteomes" id="UP000217648">
    <property type="component" value="Unassembled WGS sequence"/>
</dbReference>
<sequence>MADTSLIQQIRTASRLMVRELGFMNTTLAATHYSPSAVHTLLEVSVRGAMTAAQLVTLLGLEKSSVSRMVARLLAAGELEERPCAEDARSKSLALTAKGHDTVAMINAWATRRVVEALGHLDEPQQRTVASGLAAYAQALAQCRDTALADTTPQISLVTGYQPGMIGRIAQMHGEYYARHHDFGAFFEGKVASGVAEFATRLSSPANQIWLAMREGKIVGSVAIDGEDLGQQQAHLRWFILDDSCRGTGIGRRLLSEAMAFCDSRQFSAVQLWTFKGLDAARKLYESFGFTLTCEWQGDQWGKVMTEQQFTRPGNAG</sequence>
<dbReference type="InterPro" id="IPR036390">
    <property type="entry name" value="WH_DNA-bd_sf"/>
</dbReference>
<dbReference type="AlphaFoldDB" id="A0A2A5MQ22"/>
<dbReference type="InterPro" id="IPR000835">
    <property type="entry name" value="HTH_MarR-typ"/>
</dbReference>
<dbReference type="CDD" id="cd04301">
    <property type="entry name" value="NAT_SF"/>
    <property type="match status" value="1"/>
</dbReference>
<comment type="caution">
    <text evidence="4">The sequence shown here is derived from an EMBL/GenBank/DDBJ whole genome shotgun (WGS) entry which is preliminary data.</text>
</comment>
<dbReference type="RefSeq" id="WP_094308881.1">
    <property type="nucleotide sequence ID" value="NZ_CAAGVD010000001.1"/>
</dbReference>
<name>A0A2A5MQ22_9ENTR</name>
<organism evidence="4 5">
    <name type="scientific">Klebsiella quasipneumoniae</name>
    <dbReference type="NCBI Taxonomy" id="1463165"/>
    <lineage>
        <taxon>Bacteria</taxon>
        <taxon>Pseudomonadati</taxon>
        <taxon>Pseudomonadota</taxon>
        <taxon>Gammaproteobacteria</taxon>
        <taxon>Enterobacterales</taxon>
        <taxon>Enterobacteriaceae</taxon>
        <taxon>Klebsiella/Raoultella group</taxon>
        <taxon>Klebsiella</taxon>
        <taxon>Klebsiella pneumoniae complex</taxon>
    </lineage>
</organism>